<dbReference type="InterPro" id="IPR009262">
    <property type="entry name" value="SLC35_F1/F2/F6"/>
</dbReference>
<dbReference type="RefSeq" id="XP_014149519.1">
    <property type="nucleotide sequence ID" value="XM_014294044.1"/>
</dbReference>
<protein>
    <recommendedName>
        <fullName evidence="11">EamA domain-containing protein</fullName>
    </recommendedName>
</protein>
<comment type="similarity">
    <text evidence="2">Belongs to the SLC35F solute transporter family.</text>
</comment>
<keyword evidence="6 8" id="KW-0472">Membrane</keyword>
<evidence type="ECO:0000256" key="4">
    <source>
        <dbReference type="ARBA" id="ARBA00022692"/>
    </source>
</evidence>
<feature type="transmembrane region" description="Helical" evidence="8">
    <location>
        <begin position="273"/>
        <end position="291"/>
    </location>
</feature>
<evidence type="ECO:0000313" key="10">
    <source>
        <dbReference type="Proteomes" id="UP000054560"/>
    </source>
</evidence>
<reference evidence="9 10" key="1">
    <citation type="submission" date="2011-02" db="EMBL/GenBank/DDBJ databases">
        <title>The Genome Sequence of Sphaeroforma arctica JP610.</title>
        <authorList>
            <consortium name="The Broad Institute Genome Sequencing Platform"/>
            <person name="Russ C."/>
            <person name="Cuomo C."/>
            <person name="Young S.K."/>
            <person name="Zeng Q."/>
            <person name="Gargeya S."/>
            <person name="Alvarado L."/>
            <person name="Berlin A."/>
            <person name="Chapman S.B."/>
            <person name="Chen Z."/>
            <person name="Freedman E."/>
            <person name="Gellesch M."/>
            <person name="Goldberg J."/>
            <person name="Griggs A."/>
            <person name="Gujja S."/>
            <person name="Heilman E."/>
            <person name="Heiman D."/>
            <person name="Howarth C."/>
            <person name="Mehta T."/>
            <person name="Neiman D."/>
            <person name="Pearson M."/>
            <person name="Roberts A."/>
            <person name="Saif S."/>
            <person name="Shea T."/>
            <person name="Shenoy N."/>
            <person name="Sisk P."/>
            <person name="Stolte C."/>
            <person name="Sykes S."/>
            <person name="White J."/>
            <person name="Yandava C."/>
            <person name="Burger G."/>
            <person name="Gray M.W."/>
            <person name="Holland P.W.H."/>
            <person name="King N."/>
            <person name="Lang F.B.F."/>
            <person name="Roger A.J."/>
            <person name="Ruiz-Trillo I."/>
            <person name="Haas B."/>
            <person name="Nusbaum C."/>
            <person name="Birren B."/>
        </authorList>
    </citation>
    <scope>NUCLEOTIDE SEQUENCE [LARGE SCALE GENOMIC DNA]</scope>
    <source>
        <strain evidence="9 10">JP610</strain>
    </source>
</reference>
<dbReference type="GO" id="GO:0016020">
    <property type="term" value="C:membrane"/>
    <property type="evidence" value="ECO:0007669"/>
    <property type="project" value="UniProtKB-SubCell"/>
</dbReference>
<dbReference type="SUPFAM" id="SSF103481">
    <property type="entry name" value="Multidrug resistance efflux transporter EmrE"/>
    <property type="match status" value="1"/>
</dbReference>
<evidence type="ECO:0000256" key="7">
    <source>
        <dbReference type="SAM" id="MobiDB-lite"/>
    </source>
</evidence>
<keyword evidence="5 8" id="KW-1133">Transmembrane helix</keyword>
<dbReference type="Proteomes" id="UP000054560">
    <property type="component" value="Unassembled WGS sequence"/>
</dbReference>
<feature type="transmembrane region" description="Helical" evidence="8">
    <location>
        <begin position="100"/>
        <end position="120"/>
    </location>
</feature>
<organism evidence="9 10">
    <name type="scientific">Sphaeroforma arctica JP610</name>
    <dbReference type="NCBI Taxonomy" id="667725"/>
    <lineage>
        <taxon>Eukaryota</taxon>
        <taxon>Ichthyosporea</taxon>
        <taxon>Ichthyophonida</taxon>
        <taxon>Sphaeroforma</taxon>
    </lineage>
</organism>
<evidence type="ECO:0000256" key="5">
    <source>
        <dbReference type="ARBA" id="ARBA00022989"/>
    </source>
</evidence>
<dbReference type="STRING" id="667725.A0A0L0FFR9"/>
<sequence>RAYWRSEAGADHLGDRSPLLPEDPDNRETKPVQVADVPMSTMEVFHAAAVFSVLWFLGNYAFNLALSLTSVSSVTIISSTSGFWTMLLEHMLLRTDDKRFSLVKIVFIIMSIGGVVMVTMSDAQHSADDPSAAPEPTNENNGLEWVAVGDMIALLSAALYGVYLVFLERRIKSDKRLDMTMFFGFVGVCSAFLLWPWFFILHFTGLEVFTWPAASTWGYLTLNALIGTVLSDYLWLYATLLTTPVVSTLALSLTIPLALVVDSFTKSIVMDGMFIWGSVLVLVAFVGMNMASDMTLVKHAFLGLEKVVGRKMAKVLTGHRSEA</sequence>
<feature type="region of interest" description="Disordered" evidence="7">
    <location>
        <begin position="1"/>
        <end position="29"/>
    </location>
</feature>
<dbReference type="PANTHER" id="PTHR23051:SF0">
    <property type="entry name" value="SOLUTE CARRIER FAMILY 35 MEMBER F5"/>
    <property type="match status" value="1"/>
</dbReference>
<dbReference type="EMBL" id="KQ243518">
    <property type="protein sequence ID" value="KNC75617.1"/>
    <property type="molecule type" value="Genomic_DNA"/>
</dbReference>
<comment type="subcellular location">
    <subcellularLocation>
        <location evidence="1">Membrane</location>
        <topology evidence="1">Multi-pass membrane protein</topology>
    </subcellularLocation>
</comment>
<evidence type="ECO:0000256" key="1">
    <source>
        <dbReference type="ARBA" id="ARBA00004141"/>
    </source>
</evidence>
<feature type="transmembrane region" description="Helical" evidence="8">
    <location>
        <begin position="234"/>
        <end position="261"/>
    </location>
</feature>
<dbReference type="Pfam" id="PF06027">
    <property type="entry name" value="SLC35F"/>
    <property type="match status" value="1"/>
</dbReference>
<evidence type="ECO:0000313" key="9">
    <source>
        <dbReference type="EMBL" id="KNC75617.1"/>
    </source>
</evidence>
<dbReference type="AlphaFoldDB" id="A0A0L0FFR9"/>
<evidence type="ECO:0000256" key="3">
    <source>
        <dbReference type="ARBA" id="ARBA00022448"/>
    </source>
</evidence>
<dbReference type="eggNOG" id="KOG2765">
    <property type="taxonomic scope" value="Eukaryota"/>
</dbReference>
<name>A0A0L0FFR9_9EUKA</name>
<proteinExistence type="inferred from homology"/>
<dbReference type="GO" id="GO:0022857">
    <property type="term" value="F:transmembrane transporter activity"/>
    <property type="evidence" value="ECO:0007669"/>
    <property type="project" value="InterPro"/>
</dbReference>
<keyword evidence="4 8" id="KW-0812">Transmembrane</keyword>
<dbReference type="OrthoDB" id="1436450at2759"/>
<feature type="transmembrane region" description="Helical" evidence="8">
    <location>
        <begin position="179"/>
        <end position="203"/>
    </location>
</feature>
<feature type="transmembrane region" description="Helical" evidence="8">
    <location>
        <begin position="44"/>
        <end position="62"/>
    </location>
</feature>
<gene>
    <name evidence="9" type="ORF">SARC_11861</name>
</gene>
<accession>A0A0L0FFR9</accession>
<dbReference type="PANTHER" id="PTHR23051">
    <property type="entry name" value="SOLUTE CARRIER FAMILY 35, MEMBER F5"/>
    <property type="match status" value="1"/>
</dbReference>
<evidence type="ECO:0000256" key="2">
    <source>
        <dbReference type="ARBA" id="ARBA00007863"/>
    </source>
</evidence>
<dbReference type="InterPro" id="IPR037185">
    <property type="entry name" value="EmrE-like"/>
</dbReference>
<evidence type="ECO:0008006" key="11">
    <source>
        <dbReference type="Google" id="ProtNLM"/>
    </source>
</evidence>
<feature type="transmembrane region" description="Helical" evidence="8">
    <location>
        <begin position="209"/>
        <end position="227"/>
    </location>
</feature>
<feature type="non-terminal residue" evidence="9">
    <location>
        <position position="1"/>
    </location>
</feature>
<evidence type="ECO:0000256" key="6">
    <source>
        <dbReference type="ARBA" id="ARBA00023136"/>
    </source>
</evidence>
<keyword evidence="10" id="KW-1185">Reference proteome</keyword>
<keyword evidence="3" id="KW-0813">Transport</keyword>
<dbReference type="GeneID" id="25912365"/>
<feature type="transmembrane region" description="Helical" evidence="8">
    <location>
        <begin position="145"/>
        <end position="167"/>
    </location>
</feature>
<evidence type="ECO:0000256" key="8">
    <source>
        <dbReference type="SAM" id="Phobius"/>
    </source>
</evidence>
<feature type="transmembrane region" description="Helical" evidence="8">
    <location>
        <begin position="68"/>
        <end position="88"/>
    </location>
</feature>